<gene>
    <name evidence="2" type="ORF">ABY42_18515</name>
</gene>
<reference evidence="3" key="1">
    <citation type="journal article" date="2015" name="J. Biotechnol.">
        <title>Complete genome sequence of Haloferax gibbonsii strain ARA6, a potential producer of polyhydroxyalkanoates and halocins isolated from Araruama, Rio de Janeiro, Brasil.</title>
        <authorList>
            <person name="Pinto L.H."/>
            <person name="D'Alincourt Carvalho-Assef A.P."/>
            <person name="Vieira R.P."/>
            <person name="Clementino M.M."/>
            <person name="Albano R.M."/>
        </authorList>
    </citation>
    <scope>NUCLEOTIDE SEQUENCE [LARGE SCALE GENOMIC DNA]</scope>
    <source>
        <strain evidence="3">ARA6</strain>
        <plasmid evidence="3">Plasmid pHG3</plasmid>
    </source>
</reference>
<feature type="region of interest" description="Disordered" evidence="1">
    <location>
        <begin position="1"/>
        <end position="70"/>
    </location>
</feature>
<feature type="region of interest" description="Disordered" evidence="1">
    <location>
        <begin position="479"/>
        <end position="499"/>
    </location>
</feature>
<sequence>MSDNNNVYDSIEAEQWNEGGLAARSPDDDERMFRDSPHAEYDVDLDDAHGSSANFESPEGGQTSVAGDVIGETKDGQPVVASSASMNAGAANDAKTAVGIGAEFGVWAEIGNTTQTWRLLQNRDSGMTVYDESGELTIDIPSHMTLADAERSLALEEELLTISARADPVRDGIISEAQLIASETERSEENRAYVASLAPRPVNLAFNLFSDEHEMARSFARSFKDHSAGDHTEFVETAPSRQPHQPFGRSAYAEPNSQMVVDEWADQSQWGPVRLVHEEDANAPLPAHDLAHPQRATIEKLTADVYERIRQKGGLEVPGVDLAAVEATVTEAVENTRNELEAVIKAVEDVFHPNSQSLATIEGTWPGCTARVKVVELYEPNAPDSQFQVAKVRDVSPFVEQTSAGSEFAKVTIWHRSSPEEVLREGDIVTLANPSPGQYGKQLTLAVTSKTSMYVERRGTGREITWRDAKFSTSYDTHDAVESQNVGQRSSGPNTGTIVPVPRYRRLADMMGPKDPNSVDEWGRGYISGRDFGSRVPGCSVVHLVSESTPEWFVEEASTEMHRFRSVDEAVVGAPQFEDEDDYVPEIINNSQTQSFIWHCLVSRLLDRCSSVERLMRSLKVVVLHKLYEPLADASVTAHPRIMEAVDSHFEGVKPFFDEVSLDVVQPTAQS</sequence>
<dbReference type="KEGG" id="hgi:ABY42_18515"/>
<keyword evidence="2" id="KW-0614">Plasmid</keyword>
<proteinExistence type="predicted"/>
<dbReference type="AlphaFoldDB" id="A0A0K1IZF0"/>
<name>A0A0K1IZF0_HALGI</name>
<dbReference type="PATRIC" id="fig|35746.4.peg.4062"/>
<evidence type="ECO:0000256" key="1">
    <source>
        <dbReference type="SAM" id="MobiDB-lite"/>
    </source>
</evidence>
<feature type="compositionally biased region" description="Polar residues" evidence="1">
    <location>
        <begin position="482"/>
        <end position="497"/>
    </location>
</feature>
<feature type="compositionally biased region" description="Basic and acidic residues" evidence="1">
    <location>
        <begin position="31"/>
        <end position="49"/>
    </location>
</feature>
<accession>A0A0K1IZF0</accession>
<protein>
    <submittedName>
        <fullName evidence="2">Uncharacterized protein</fullName>
    </submittedName>
</protein>
<geneLocation type="plasmid" evidence="2 3">
    <name>pHG3</name>
</geneLocation>
<dbReference type="Proteomes" id="UP000066124">
    <property type="component" value="Plasmid pHG3"/>
</dbReference>
<feature type="compositionally biased region" description="Polar residues" evidence="1">
    <location>
        <begin position="51"/>
        <end position="65"/>
    </location>
</feature>
<organism evidence="2 3">
    <name type="scientific">Haloferax gibbonsii</name>
    <dbReference type="NCBI Taxonomy" id="35746"/>
    <lineage>
        <taxon>Archaea</taxon>
        <taxon>Methanobacteriati</taxon>
        <taxon>Methanobacteriota</taxon>
        <taxon>Stenosarchaea group</taxon>
        <taxon>Halobacteria</taxon>
        <taxon>Halobacteriales</taxon>
        <taxon>Haloferacaceae</taxon>
        <taxon>Haloferax</taxon>
    </lineage>
</organism>
<evidence type="ECO:0000313" key="3">
    <source>
        <dbReference type="Proteomes" id="UP000066124"/>
    </source>
</evidence>
<evidence type="ECO:0000313" key="2">
    <source>
        <dbReference type="EMBL" id="AKU09814.1"/>
    </source>
</evidence>
<dbReference type="EMBL" id="CP011950">
    <property type="protein sequence ID" value="AKU09814.1"/>
    <property type="molecule type" value="Genomic_DNA"/>
</dbReference>